<name>A0A8S2HU63_9BILA</name>
<reference evidence="3" key="1">
    <citation type="submission" date="2021-02" db="EMBL/GenBank/DDBJ databases">
        <authorList>
            <person name="Nowell W R."/>
        </authorList>
    </citation>
    <scope>NUCLEOTIDE SEQUENCE</scope>
</reference>
<feature type="compositionally biased region" description="Polar residues" evidence="1">
    <location>
        <begin position="724"/>
        <end position="736"/>
    </location>
</feature>
<evidence type="ECO:0000313" key="3">
    <source>
        <dbReference type="EMBL" id="CAF3684574.1"/>
    </source>
</evidence>
<feature type="region of interest" description="Disordered" evidence="1">
    <location>
        <begin position="516"/>
        <end position="559"/>
    </location>
</feature>
<accession>A0A8S2HU63</accession>
<feature type="compositionally biased region" description="Basic residues" evidence="1">
    <location>
        <begin position="847"/>
        <end position="857"/>
    </location>
</feature>
<protein>
    <submittedName>
        <fullName evidence="3">Uncharacterized protein</fullName>
    </submittedName>
</protein>
<evidence type="ECO:0000256" key="1">
    <source>
        <dbReference type="SAM" id="MobiDB-lite"/>
    </source>
</evidence>
<feature type="compositionally biased region" description="Low complexity" evidence="1">
    <location>
        <begin position="792"/>
        <end position="807"/>
    </location>
</feature>
<feature type="compositionally biased region" description="Low complexity" evidence="1">
    <location>
        <begin position="331"/>
        <end position="341"/>
    </location>
</feature>
<feature type="compositionally biased region" description="Polar residues" evidence="1">
    <location>
        <begin position="891"/>
        <end position="921"/>
    </location>
</feature>
<feature type="compositionally biased region" description="Basic residues" evidence="1">
    <location>
        <begin position="342"/>
        <end position="352"/>
    </location>
</feature>
<dbReference type="PANTHER" id="PTHR28634:SF1">
    <property type="entry name" value="ZINC FINGER B-BOX DOMAIN-CONTAINING PROTEIN 1"/>
    <property type="match status" value="1"/>
</dbReference>
<sequence length="1371" mass="153795">MSIKDSKLENGDCSQLPVFVNNLIGSLVIHTAHNCSGVRRWYFFYDFGYVIILRLINLTNLNPYVYTFNVYGGNTNKDESLYNSLLMPTNYVELHVNRSSALAELIPVQNNTQNDSFTIEYLFQKIKLCLIKWRLFRAPNSDLLERQTRALEESLNKLKIAMNPDKSKPATESSTSIWNKGKSGPITQYANYVLRDDGSRRLFDTKQPKVRILGDEPAVPVLRPSLVANLYNVKPNSNTHQKIAKCGQFGADVVFNELRQVKNIEDNLMNSLYESTRNDEVDNDDHTVYSDDEISDNNSARYGGGALLEGTYNEKNSAASFQQALLQWRNTNTTTSNSNNKKPSRKTQIKSKTLKKNVHAYAVTVDSTQTPNENQQPMVSTIEFHTTKLTYAEKLLLKKYRRTTKNEEFFVQRPSSKLSKNDSARFAILEDESENTIENDLHVPVIKNNKPTEKDLNVSQSQLNVKNNYFGLTNPNNKIKELYNDIKVPDQNEFSTSNDSVQPLKKNKDNAKLVDHDHDEMLTQRTSRPTSRAKLSSRPNSAVKKMPSRPSSALFQHPLPSMLSINPSEDLLEITSHSSNNSKDIPSRPSSAALKKPTKIDYKIQSIWNRNWKPENSLSDGVDLFSVKPDEISMMQFDLALKDLLDETKIEATEVLSNRPSSSVSDLNRPLNFHSSSKDSNYVTQSFQLNPQTPITETEKTIDDATKSARNSARSTDSKKYQIDFTQTKSSPIHTVSRNKDERQSDITHAIPTILDHKTDNRSSSQFEAASRPHSGRSIGSTKAFDHSRPASSSSELSGFSKLLSSLPMKDDGGSETPKASIENQNTISPRSTPTPRNFPFDFNITKTHHASPRSRNSKTPTITREDSEDNGFFTDLPRQNIVKEVKLTPEKSSTSNENSSVLPSTEWKQTLTNRSGNNNTEYVIPNLLLKKSTDYTQPKTTPRLSQTKRSITLDETNKKTTTIDDYTFSRPTSSLSSASLPVSIISSKPELITKPSIEANPHRRAVVHRTVTNPTTNDNHTTVTTTAKKFRIDFNQQNSKEILSVPSSNSKKISTTNANTHIPQSVNPQMVVEGKKVSSSSEKPVLSARISNIDGGDFVSSSTNSLNANKLKSSITSSTRSIKHSGSDSVRDSNANVNEQQLKRLHPIVNGSVSSTLTSITRDENNIRDSVAIRDSLLVLDKDNAAAAKNSISDSNFVTTSQSLRPRKLEFTLGDGARWKESSIDSSSTHQKTSINQKVNSSSNDLTRPLSRQLSRCNTPSSKTNAKLAEQYVQYEDDGRSSRLCQDVEDEQCFNQLREELCSQLGSVSPGWDASLSEHVLKNLRTIVFSEKDLQDNLEMLEAKLRETESVQRSETNEDDFMSYEEIRNL</sequence>
<feature type="compositionally biased region" description="Basic and acidic residues" evidence="1">
    <location>
        <begin position="697"/>
        <end position="707"/>
    </location>
</feature>
<feature type="compositionally biased region" description="Polar residues" evidence="1">
    <location>
        <begin position="576"/>
        <end position="590"/>
    </location>
</feature>
<evidence type="ECO:0000313" key="4">
    <source>
        <dbReference type="Proteomes" id="UP000682733"/>
    </source>
</evidence>
<feature type="compositionally biased region" description="Polar residues" evidence="1">
    <location>
        <begin position="523"/>
        <end position="540"/>
    </location>
</feature>
<feature type="region of interest" description="Disordered" evidence="1">
    <location>
        <begin position="1350"/>
        <end position="1371"/>
    </location>
</feature>
<organism evidence="3 4">
    <name type="scientific">Didymodactylos carnosus</name>
    <dbReference type="NCBI Taxonomy" id="1234261"/>
    <lineage>
        <taxon>Eukaryota</taxon>
        <taxon>Metazoa</taxon>
        <taxon>Spiralia</taxon>
        <taxon>Gnathifera</taxon>
        <taxon>Rotifera</taxon>
        <taxon>Eurotatoria</taxon>
        <taxon>Bdelloidea</taxon>
        <taxon>Philodinida</taxon>
        <taxon>Philodinidae</taxon>
        <taxon>Didymodactylos</taxon>
    </lineage>
</organism>
<dbReference type="EMBL" id="CAJNOK010003521">
    <property type="protein sequence ID" value="CAF0904412.1"/>
    <property type="molecule type" value="Genomic_DNA"/>
</dbReference>
<dbReference type="Proteomes" id="UP000677228">
    <property type="component" value="Unassembled WGS sequence"/>
</dbReference>
<feature type="region of interest" description="Disordered" evidence="1">
    <location>
        <begin position="1221"/>
        <end position="1263"/>
    </location>
</feature>
<feature type="region of interest" description="Disordered" evidence="1">
    <location>
        <begin position="576"/>
        <end position="596"/>
    </location>
</feature>
<dbReference type="Proteomes" id="UP000682733">
    <property type="component" value="Unassembled WGS sequence"/>
</dbReference>
<comment type="caution">
    <text evidence="3">The sequence shown here is derived from an EMBL/GenBank/DDBJ whole genome shotgun (WGS) entry which is preliminary data.</text>
</comment>
<feature type="region of interest" description="Disordered" evidence="1">
    <location>
        <begin position="691"/>
        <end position="921"/>
    </location>
</feature>
<dbReference type="PANTHER" id="PTHR28634">
    <property type="entry name" value="ZINC FINGER B-BOX DOMAIN-CONTAINING PROTEIN 1"/>
    <property type="match status" value="1"/>
</dbReference>
<feature type="region of interest" description="Disordered" evidence="1">
    <location>
        <begin position="331"/>
        <end position="352"/>
    </location>
</feature>
<proteinExistence type="predicted"/>
<feature type="region of interest" description="Disordered" evidence="1">
    <location>
        <begin position="1114"/>
        <end position="1135"/>
    </location>
</feature>
<gene>
    <name evidence="2" type="ORF">OVA965_LOCUS9793</name>
    <name evidence="3" type="ORF">TMI583_LOCUS9789</name>
</gene>
<dbReference type="InterPro" id="IPR037688">
    <property type="entry name" value="ZBBX"/>
</dbReference>
<feature type="compositionally biased region" description="Polar residues" evidence="1">
    <location>
        <begin position="1225"/>
        <end position="1263"/>
    </location>
</feature>
<dbReference type="EMBL" id="CAJOBA010003522">
    <property type="protein sequence ID" value="CAF3684574.1"/>
    <property type="molecule type" value="Genomic_DNA"/>
</dbReference>
<evidence type="ECO:0000313" key="2">
    <source>
        <dbReference type="EMBL" id="CAF0904412.1"/>
    </source>
</evidence>
<feature type="compositionally biased region" description="Polar residues" evidence="1">
    <location>
        <begin position="822"/>
        <end position="836"/>
    </location>
</feature>